<organism evidence="2 3">
    <name type="scientific">Candidatus Giovannonibacteria bacterium RIFCSPHIGHO2_02_FULL_45_40</name>
    <dbReference type="NCBI Taxonomy" id="1798337"/>
    <lineage>
        <taxon>Bacteria</taxon>
        <taxon>Candidatus Giovannoniibacteriota</taxon>
    </lineage>
</organism>
<dbReference type="Proteomes" id="UP000178743">
    <property type="component" value="Unassembled WGS sequence"/>
</dbReference>
<proteinExistence type="predicted"/>
<dbReference type="Pfam" id="PF03167">
    <property type="entry name" value="UDG"/>
    <property type="match status" value="1"/>
</dbReference>
<evidence type="ECO:0000313" key="3">
    <source>
        <dbReference type="Proteomes" id="UP000178743"/>
    </source>
</evidence>
<comment type="caution">
    <text evidence="2">The sequence shown here is derived from an EMBL/GenBank/DDBJ whole genome shotgun (WGS) entry which is preliminary data.</text>
</comment>
<sequence>MTDNKLNELESLNKTLRPPRELGGVFLPSVYEKRFDVVFVAEMPSMNEPANDESADNFNFGVTARDKFFQEMMVKYNVAGSYVTDIVKERSVPGQPTAAEIQKWLPFLLKEIAIIQPKTIIVLGRRTYVASFKPFVEPELADKNIKIDWVFHYSNQVPRNKFERRFAKVIGKLVL</sequence>
<dbReference type="InterPro" id="IPR036895">
    <property type="entry name" value="Uracil-DNA_glycosylase-like_sf"/>
</dbReference>
<gene>
    <name evidence="2" type="ORF">A3C05_03530</name>
</gene>
<dbReference type="AlphaFoldDB" id="A0A1F5WAN2"/>
<protein>
    <recommendedName>
        <fullName evidence="1">Uracil-DNA glycosylase-like domain-containing protein</fullName>
    </recommendedName>
</protein>
<dbReference type="SUPFAM" id="SSF52141">
    <property type="entry name" value="Uracil-DNA glycosylase-like"/>
    <property type="match status" value="1"/>
</dbReference>
<reference evidence="2 3" key="1">
    <citation type="journal article" date="2016" name="Nat. Commun.">
        <title>Thousands of microbial genomes shed light on interconnected biogeochemical processes in an aquifer system.</title>
        <authorList>
            <person name="Anantharaman K."/>
            <person name="Brown C.T."/>
            <person name="Hug L.A."/>
            <person name="Sharon I."/>
            <person name="Castelle C.J."/>
            <person name="Probst A.J."/>
            <person name="Thomas B.C."/>
            <person name="Singh A."/>
            <person name="Wilkins M.J."/>
            <person name="Karaoz U."/>
            <person name="Brodie E.L."/>
            <person name="Williams K.H."/>
            <person name="Hubbard S.S."/>
            <person name="Banfield J.F."/>
        </authorList>
    </citation>
    <scope>NUCLEOTIDE SEQUENCE [LARGE SCALE GENOMIC DNA]</scope>
</reference>
<evidence type="ECO:0000313" key="2">
    <source>
        <dbReference type="EMBL" id="OGF72610.1"/>
    </source>
</evidence>
<evidence type="ECO:0000259" key="1">
    <source>
        <dbReference type="Pfam" id="PF03167"/>
    </source>
</evidence>
<accession>A0A1F5WAN2</accession>
<dbReference type="InterPro" id="IPR005122">
    <property type="entry name" value="Uracil-DNA_glycosylase-like"/>
</dbReference>
<dbReference type="Gene3D" id="3.40.470.10">
    <property type="entry name" value="Uracil-DNA glycosylase-like domain"/>
    <property type="match status" value="1"/>
</dbReference>
<name>A0A1F5WAN2_9BACT</name>
<dbReference type="EMBL" id="MFHP01000019">
    <property type="protein sequence ID" value="OGF72610.1"/>
    <property type="molecule type" value="Genomic_DNA"/>
</dbReference>
<feature type="domain" description="Uracil-DNA glycosylase-like" evidence="1">
    <location>
        <begin position="30"/>
        <end position="133"/>
    </location>
</feature>